<dbReference type="SMART" id="SM01387">
    <property type="entry name" value="Ribosomal_S15"/>
    <property type="match status" value="1"/>
</dbReference>
<dbReference type="SMART" id="SM01386">
    <property type="entry name" value="Ribosomal_S13_N"/>
    <property type="match status" value="1"/>
</dbReference>
<feature type="domain" description="Small ribosomal subunit protein uS15 N-terminal" evidence="7">
    <location>
        <begin position="1"/>
        <end position="60"/>
    </location>
</feature>
<evidence type="ECO:0000259" key="7">
    <source>
        <dbReference type="SMART" id="SM01386"/>
    </source>
</evidence>
<evidence type="ECO:0000256" key="4">
    <source>
        <dbReference type="HAMAP-Rule" id="MF_01343"/>
    </source>
</evidence>
<dbReference type="PANTHER" id="PTHR11885">
    <property type="entry name" value="RIBOSOMAL PROTEIN S15P/S13E"/>
    <property type="match status" value="1"/>
</dbReference>
<reference evidence="8 9" key="1">
    <citation type="submission" date="2019-08" db="EMBL/GenBank/DDBJ databases">
        <authorList>
            <person name="Vazquez-Campos X."/>
        </authorList>
    </citation>
    <scope>NUCLEOTIDE SEQUENCE [LARGE SCALE GENOMIC DNA]</scope>
    <source>
        <strain evidence="8">LFW-283_2</strain>
    </source>
</reference>
<keyword evidence="3 4" id="KW-0687">Ribonucleoprotein</keyword>
<dbReference type="Gene3D" id="4.10.860.130">
    <property type="match status" value="1"/>
</dbReference>
<feature type="compositionally biased region" description="Basic residues" evidence="6">
    <location>
        <begin position="1"/>
        <end position="19"/>
    </location>
</feature>
<dbReference type="Pfam" id="PF00312">
    <property type="entry name" value="Ribosomal_S15"/>
    <property type="match status" value="1"/>
</dbReference>
<proteinExistence type="inferred from homology"/>
<dbReference type="GO" id="GO:0006412">
    <property type="term" value="P:translation"/>
    <property type="evidence" value="ECO:0007669"/>
    <property type="project" value="UniProtKB-UniRule"/>
</dbReference>
<dbReference type="NCBIfam" id="NF006331">
    <property type="entry name" value="PRK08561.1"/>
    <property type="match status" value="1"/>
</dbReference>
<comment type="caution">
    <text evidence="8">The sequence shown here is derived from an EMBL/GenBank/DDBJ whole genome shotgun (WGS) entry which is preliminary data.</text>
</comment>
<dbReference type="InterPro" id="IPR012606">
    <property type="entry name" value="Ribosomal_uS15_N"/>
</dbReference>
<protein>
    <recommendedName>
        <fullName evidence="4">Small ribosomal subunit protein uS15</fullName>
    </recommendedName>
</protein>
<gene>
    <name evidence="4" type="primary">rps15</name>
    <name evidence="8" type="ORF">LFW2832_01121</name>
</gene>
<dbReference type="InterPro" id="IPR023029">
    <property type="entry name" value="Ribosomal_uS15_arc_euk"/>
</dbReference>
<dbReference type="SUPFAM" id="SSF47060">
    <property type="entry name" value="S15/NS1 RNA-binding domain"/>
    <property type="match status" value="1"/>
</dbReference>
<comment type="subunit">
    <text evidence="4">Part of the 30S ribosomal subunit.</text>
</comment>
<dbReference type="EMBL" id="CABMJJ010000011">
    <property type="protein sequence ID" value="VVC04804.1"/>
    <property type="molecule type" value="Genomic_DNA"/>
</dbReference>
<keyword evidence="2 4" id="KW-0689">Ribosomal protein</keyword>
<accession>A0A5E4LS40</accession>
<comment type="similarity">
    <text evidence="1 4 5">Belongs to the universal ribosomal protein uS15 family.</text>
</comment>
<organism evidence="8 9">
    <name type="scientific">Candidatus Bilamarchaeum dharawalense</name>
    <dbReference type="NCBI Taxonomy" id="2885759"/>
    <lineage>
        <taxon>Archaea</taxon>
        <taxon>Candidatus Micrarchaeota</taxon>
        <taxon>Candidatus Micrarchaeia</taxon>
        <taxon>Candidatus Anstonellales</taxon>
        <taxon>Candidatus Bilamarchaeaceae</taxon>
        <taxon>Candidatus Bilamarchaeum</taxon>
    </lineage>
</organism>
<dbReference type="Gene3D" id="1.10.287.10">
    <property type="entry name" value="S15/NS1, RNA-binding"/>
    <property type="match status" value="1"/>
</dbReference>
<evidence type="ECO:0000256" key="3">
    <source>
        <dbReference type="ARBA" id="ARBA00023274"/>
    </source>
</evidence>
<evidence type="ECO:0000256" key="1">
    <source>
        <dbReference type="ARBA" id="ARBA00008434"/>
    </source>
</evidence>
<evidence type="ECO:0000313" key="9">
    <source>
        <dbReference type="Proteomes" id="UP000789941"/>
    </source>
</evidence>
<dbReference type="HAMAP" id="MF_01343_A">
    <property type="entry name" value="Ribosomal_uS15_A"/>
    <property type="match status" value="1"/>
</dbReference>
<dbReference type="PROSITE" id="PS00362">
    <property type="entry name" value="RIBOSOMAL_S15"/>
    <property type="match status" value="1"/>
</dbReference>
<dbReference type="PANTHER" id="PTHR11885:SF6">
    <property type="entry name" value="SMALL RIBOSOMAL SUBUNIT PROTEIN US15"/>
    <property type="match status" value="1"/>
</dbReference>
<dbReference type="Proteomes" id="UP000789941">
    <property type="component" value="Unassembled WGS sequence"/>
</dbReference>
<feature type="region of interest" description="Disordered" evidence="6">
    <location>
        <begin position="1"/>
        <end position="26"/>
    </location>
</feature>
<dbReference type="Pfam" id="PF08069">
    <property type="entry name" value="Ribosomal_S13_N"/>
    <property type="match status" value="1"/>
</dbReference>
<sequence length="151" mass="16810">MARLHSKKKGKAGTKRPKSKAAPTWSTLKPAEIKENILKMAKEGVPPTKIGIILRDQHSVANLRGVLGMSLKAFLKKENALGEYPDDLLNLIKKAVRMTNHIKASKNDTANTVKLGHVESKIHRLAKYYSSKGMLPSGWKYDREKVALLVK</sequence>
<evidence type="ECO:0000256" key="2">
    <source>
        <dbReference type="ARBA" id="ARBA00022980"/>
    </source>
</evidence>
<dbReference type="AlphaFoldDB" id="A0A5E4LS40"/>
<evidence type="ECO:0000256" key="5">
    <source>
        <dbReference type="RuleBase" id="RU003919"/>
    </source>
</evidence>
<evidence type="ECO:0000313" key="8">
    <source>
        <dbReference type="EMBL" id="VVC04804.1"/>
    </source>
</evidence>
<dbReference type="GO" id="GO:0022627">
    <property type="term" value="C:cytosolic small ribosomal subunit"/>
    <property type="evidence" value="ECO:0007669"/>
    <property type="project" value="TreeGrafter"/>
</dbReference>
<dbReference type="InterPro" id="IPR009068">
    <property type="entry name" value="uS15_NS1_RNA-bd_sf"/>
</dbReference>
<dbReference type="GO" id="GO:0003735">
    <property type="term" value="F:structural constituent of ribosome"/>
    <property type="evidence" value="ECO:0007669"/>
    <property type="project" value="InterPro"/>
</dbReference>
<evidence type="ECO:0000256" key="6">
    <source>
        <dbReference type="SAM" id="MobiDB-lite"/>
    </source>
</evidence>
<dbReference type="InterPro" id="IPR000589">
    <property type="entry name" value="Ribosomal_uS15"/>
</dbReference>
<dbReference type="GO" id="GO:0070181">
    <property type="term" value="F:small ribosomal subunit rRNA binding"/>
    <property type="evidence" value="ECO:0007669"/>
    <property type="project" value="TreeGrafter"/>
</dbReference>
<name>A0A5E4LS40_9ARCH</name>